<reference evidence="2" key="1">
    <citation type="journal article" date="2019" name="Int. J. Syst. Evol. Microbiol.">
        <title>The Global Catalogue of Microorganisms (GCM) 10K type strain sequencing project: providing services to taxonomists for standard genome sequencing and annotation.</title>
        <authorList>
            <consortium name="The Broad Institute Genomics Platform"/>
            <consortium name="The Broad Institute Genome Sequencing Center for Infectious Disease"/>
            <person name="Wu L."/>
            <person name="Ma J."/>
        </authorList>
    </citation>
    <scope>NUCLEOTIDE SEQUENCE [LARGE SCALE GENOMIC DNA]</scope>
    <source>
        <strain evidence="2">CGMCC 4.7152</strain>
    </source>
</reference>
<gene>
    <name evidence="1" type="ORF">ACFPIJ_21725</name>
</gene>
<protein>
    <submittedName>
        <fullName evidence="1">Uncharacterized protein</fullName>
    </submittedName>
</protein>
<dbReference type="RefSeq" id="WP_380117006.1">
    <property type="nucleotide sequence ID" value="NZ_JBHSIU010000024.1"/>
</dbReference>
<accession>A0ABV9VVW5</accession>
<evidence type="ECO:0000313" key="2">
    <source>
        <dbReference type="Proteomes" id="UP001595912"/>
    </source>
</evidence>
<sequence>VISIGTGLTSTLLSSQTTNTHRETASLLRRSLGAFNTVERSGRFRKIRDSQEIRLHRPNTAALTLTG</sequence>
<keyword evidence="2" id="KW-1185">Reference proteome</keyword>
<name>A0ABV9VVW5_9ACTN</name>
<feature type="non-terminal residue" evidence="1">
    <location>
        <position position="1"/>
    </location>
</feature>
<evidence type="ECO:0000313" key="1">
    <source>
        <dbReference type="EMBL" id="MFC5000448.1"/>
    </source>
</evidence>
<proteinExistence type="predicted"/>
<organism evidence="1 2">
    <name type="scientific">Dactylosporangium cerinum</name>
    <dbReference type="NCBI Taxonomy" id="1434730"/>
    <lineage>
        <taxon>Bacteria</taxon>
        <taxon>Bacillati</taxon>
        <taxon>Actinomycetota</taxon>
        <taxon>Actinomycetes</taxon>
        <taxon>Micromonosporales</taxon>
        <taxon>Micromonosporaceae</taxon>
        <taxon>Dactylosporangium</taxon>
    </lineage>
</organism>
<comment type="caution">
    <text evidence="1">The sequence shown here is derived from an EMBL/GenBank/DDBJ whole genome shotgun (WGS) entry which is preliminary data.</text>
</comment>
<dbReference type="EMBL" id="JBHSIU010000024">
    <property type="protein sequence ID" value="MFC5000448.1"/>
    <property type="molecule type" value="Genomic_DNA"/>
</dbReference>
<dbReference type="Proteomes" id="UP001595912">
    <property type="component" value="Unassembled WGS sequence"/>
</dbReference>